<dbReference type="GO" id="GO:0005886">
    <property type="term" value="C:plasma membrane"/>
    <property type="evidence" value="ECO:0007669"/>
    <property type="project" value="TreeGrafter"/>
</dbReference>
<keyword evidence="6 7" id="KW-0472">Membrane</keyword>
<name>E6QKQ2_9ZZZZ</name>
<reference evidence="8" key="1">
    <citation type="submission" date="2009-10" db="EMBL/GenBank/DDBJ databases">
        <title>Diversity of trophic interactions inside an arsenic-rich microbial ecosystem.</title>
        <authorList>
            <person name="Bertin P.N."/>
            <person name="Heinrich-Salmeron A."/>
            <person name="Pelletier E."/>
            <person name="Goulhen-Chollet F."/>
            <person name="Arsene-Ploetze F."/>
            <person name="Gallien S."/>
            <person name="Calteau A."/>
            <person name="Vallenet D."/>
            <person name="Casiot C."/>
            <person name="Chane-Woon-Ming B."/>
            <person name="Giloteaux L."/>
            <person name="Barakat M."/>
            <person name="Bonnefoy V."/>
            <person name="Bruneel O."/>
            <person name="Chandler M."/>
            <person name="Cleiss J."/>
            <person name="Duran R."/>
            <person name="Elbaz-Poulichet F."/>
            <person name="Fonknechten N."/>
            <person name="Lauga B."/>
            <person name="Mornico D."/>
            <person name="Ortet P."/>
            <person name="Schaeffer C."/>
            <person name="Siguier P."/>
            <person name="Alexander Thil Smith A."/>
            <person name="Van Dorsselaer A."/>
            <person name="Weissenbach J."/>
            <person name="Medigue C."/>
            <person name="Le Paslier D."/>
        </authorList>
    </citation>
    <scope>NUCLEOTIDE SEQUENCE</scope>
</reference>
<dbReference type="PRINTS" id="PR00783">
    <property type="entry name" value="MINTRINSICP"/>
</dbReference>
<feature type="transmembrane region" description="Helical" evidence="7">
    <location>
        <begin position="216"/>
        <end position="237"/>
    </location>
</feature>
<dbReference type="PANTHER" id="PTHR43829:SF9">
    <property type="entry name" value="AQUAPORIN-9"/>
    <property type="match status" value="1"/>
</dbReference>
<evidence type="ECO:0000256" key="5">
    <source>
        <dbReference type="ARBA" id="ARBA00022989"/>
    </source>
</evidence>
<feature type="transmembrane region" description="Helical" evidence="7">
    <location>
        <begin position="6"/>
        <end position="26"/>
    </location>
</feature>
<dbReference type="PANTHER" id="PTHR43829">
    <property type="entry name" value="AQUAPORIN OR AQUAGLYCEROPORIN RELATED"/>
    <property type="match status" value="1"/>
</dbReference>
<keyword evidence="5 7" id="KW-1133">Transmembrane helix</keyword>
<evidence type="ECO:0000256" key="6">
    <source>
        <dbReference type="ARBA" id="ARBA00023136"/>
    </source>
</evidence>
<proteinExistence type="inferred from homology"/>
<evidence type="ECO:0000256" key="7">
    <source>
        <dbReference type="SAM" id="Phobius"/>
    </source>
</evidence>
<dbReference type="InterPro" id="IPR023271">
    <property type="entry name" value="Aquaporin-like"/>
</dbReference>
<comment type="caution">
    <text evidence="8">The sequence shown here is derived from an EMBL/GenBank/DDBJ whole genome shotgun (WGS) entry which is preliminary data.</text>
</comment>
<comment type="similarity">
    <text evidence="2">Belongs to the MIP/aquaporin (TC 1.A.8) family.</text>
</comment>
<sequence>MHSIWLGEYLGTLILVLLGSGANASVTLRKTYAQDAGWMVVATGWALAVLCGILTAQAFGSPAAQLNPAIALSSAIVSGDFSHLALNSSAQFLGAMTGCTLTWLIFLPHWTVTPDPHAKLGVFCTSPAIPHLPANLLSEALGTFVLVLVAGAIASPGVAPRGLASGLAPWLVASLVWSIGLSLGATTGYAINPARDLGPRIMHALLPIAGKGSSNWAYAAVPFVGDLAGAALAGILLRLAHL</sequence>
<keyword evidence="4 7" id="KW-0812">Transmembrane</keyword>
<gene>
    <name evidence="8" type="primary">glpF</name>
    <name evidence="8" type="ORF">CARN6_1217</name>
</gene>
<organism evidence="8">
    <name type="scientific">mine drainage metagenome</name>
    <dbReference type="NCBI Taxonomy" id="410659"/>
    <lineage>
        <taxon>unclassified sequences</taxon>
        <taxon>metagenomes</taxon>
        <taxon>ecological metagenomes</taxon>
    </lineage>
</organism>
<accession>E6QKQ2</accession>
<evidence type="ECO:0000256" key="2">
    <source>
        <dbReference type="ARBA" id="ARBA00006175"/>
    </source>
</evidence>
<dbReference type="Pfam" id="PF00230">
    <property type="entry name" value="MIP"/>
    <property type="match status" value="1"/>
</dbReference>
<dbReference type="SUPFAM" id="SSF81338">
    <property type="entry name" value="Aquaporin-like"/>
    <property type="match status" value="1"/>
</dbReference>
<evidence type="ECO:0000256" key="1">
    <source>
        <dbReference type="ARBA" id="ARBA00004141"/>
    </source>
</evidence>
<dbReference type="Gene3D" id="1.20.1080.10">
    <property type="entry name" value="Glycerol uptake facilitator protein"/>
    <property type="match status" value="1"/>
</dbReference>
<comment type="subcellular location">
    <subcellularLocation>
        <location evidence="1">Membrane</location>
        <topology evidence="1">Multi-pass membrane protein</topology>
    </subcellularLocation>
</comment>
<feature type="transmembrane region" description="Helical" evidence="7">
    <location>
        <begin position="38"/>
        <end position="60"/>
    </location>
</feature>
<feature type="transmembrane region" description="Helical" evidence="7">
    <location>
        <begin position="93"/>
        <end position="112"/>
    </location>
</feature>
<dbReference type="AlphaFoldDB" id="E6QKQ2"/>
<feature type="transmembrane region" description="Helical" evidence="7">
    <location>
        <begin position="132"/>
        <end position="155"/>
    </location>
</feature>
<dbReference type="EMBL" id="CABQ01000146">
    <property type="protein sequence ID" value="CBI07822.1"/>
    <property type="molecule type" value="Genomic_DNA"/>
</dbReference>
<evidence type="ECO:0000256" key="3">
    <source>
        <dbReference type="ARBA" id="ARBA00022448"/>
    </source>
</evidence>
<evidence type="ECO:0000313" key="8">
    <source>
        <dbReference type="EMBL" id="CBI07822.1"/>
    </source>
</evidence>
<dbReference type="GO" id="GO:0015254">
    <property type="term" value="F:glycerol channel activity"/>
    <property type="evidence" value="ECO:0007669"/>
    <property type="project" value="TreeGrafter"/>
</dbReference>
<dbReference type="InterPro" id="IPR000425">
    <property type="entry name" value="MIP"/>
</dbReference>
<feature type="transmembrane region" description="Helical" evidence="7">
    <location>
        <begin position="167"/>
        <end position="191"/>
    </location>
</feature>
<evidence type="ECO:0000256" key="4">
    <source>
        <dbReference type="ARBA" id="ARBA00022692"/>
    </source>
</evidence>
<protein>
    <submittedName>
        <fullName evidence="8">Glycerol facilitator</fullName>
    </submittedName>
</protein>
<keyword evidence="3" id="KW-0813">Transport</keyword>
<dbReference type="InterPro" id="IPR050363">
    <property type="entry name" value="MIP/Aquaporin"/>
</dbReference>